<reference evidence="2" key="1">
    <citation type="submission" date="2016-10" db="EMBL/GenBank/DDBJ databases">
        <authorList>
            <person name="Varghese N."/>
            <person name="Submissions S."/>
        </authorList>
    </citation>
    <scope>NUCLEOTIDE SEQUENCE [LARGE SCALE GENOMIC DNA]</scope>
    <source>
        <strain evidence="2">DSM 123</strain>
    </source>
</reference>
<proteinExistence type="predicted"/>
<dbReference type="PANTHER" id="PTHR11102:SF160">
    <property type="entry name" value="ERAD-ASSOCIATED E3 UBIQUITIN-PROTEIN LIGASE COMPONENT HRD3"/>
    <property type="match status" value="1"/>
</dbReference>
<dbReference type="InterPro" id="IPR006597">
    <property type="entry name" value="Sel1-like"/>
</dbReference>
<dbReference type="SMART" id="SM00671">
    <property type="entry name" value="SEL1"/>
    <property type="match status" value="2"/>
</dbReference>
<dbReference type="InterPro" id="IPR050767">
    <property type="entry name" value="Sel1_AlgK"/>
</dbReference>
<sequence length="367" mass="40336">MELLTKQVNEACQFAFNLIGEVTPFVVEQVTFFAGRVEKIITDEVVPVATRLGMREDQAARVNATFLGQLRSRKEQLLDDFVHGMQGSERLKKDPVLNVIANQTNSPGATQQIGIGDKFTQSAFTQNHTELIAVIDRALESPEFAKLNTSQKGVGQGFLSGWMGSIDPARAARYFRFAMDKGDARSTFRLADMTLQGNGVKKDEVEADRLAEKAALQGNREAQAFVGARKLMPYLAGLTDHAEDALKWLNMAADQNEPIAMRFLANFYHSLGARTGEVNLARGNELLKRCVEKTADPGCAFAYGEAINAGVAEPRDVKKAYALFMLANRDGRNRAAATKLEQIARELTKTDIVNAQMIASELSVSKE</sequence>
<protein>
    <submittedName>
        <fullName evidence="1">Sel1 repeat-containing protein</fullName>
    </submittedName>
</protein>
<gene>
    <name evidence="1" type="ORF">SAMN05444123_10743</name>
</gene>
<evidence type="ECO:0000313" key="1">
    <source>
        <dbReference type="EMBL" id="SEP02385.1"/>
    </source>
</evidence>
<dbReference type="SUPFAM" id="SSF81901">
    <property type="entry name" value="HCP-like"/>
    <property type="match status" value="1"/>
</dbReference>
<organism evidence="1 2">
    <name type="scientific">Rhodopseudomonas pseudopalustris</name>
    <dbReference type="NCBI Taxonomy" id="1513892"/>
    <lineage>
        <taxon>Bacteria</taxon>
        <taxon>Pseudomonadati</taxon>
        <taxon>Pseudomonadota</taxon>
        <taxon>Alphaproteobacteria</taxon>
        <taxon>Hyphomicrobiales</taxon>
        <taxon>Nitrobacteraceae</taxon>
        <taxon>Rhodopseudomonas</taxon>
    </lineage>
</organism>
<dbReference type="EMBL" id="FODT01000007">
    <property type="protein sequence ID" value="SEP02385.1"/>
    <property type="molecule type" value="Genomic_DNA"/>
</dbReference>
<dbReference type="Proteomes" id="UP000199615">
    <property type="component" value="Unassembled WGS sequence"/>
</dbReference>
<name>A0A1H8UGR1_9BRAD</name>
<dbReference type="InterPro" id="IPR011990">
    <property type="entry name" value="TPR-like_helical_dom_sf"/>
</dbReference>
<dbReference type="AlphaFoldDB" id="A0A1H8UGR1"/>
<dbReference type="Gene3D" id="1.25.40.10">
    <property type="entry name" value="Tetratricopeptide repeat domain"/>
    <property type="match status" value="1"/>
</dbReference>
<keyword evidence="2" id="KW-1185">Reference proteome</keyword>
<accession>A0A1H8UGR1</accession>
<evidence type="ECO:0000313" key="2">
    <source>
        <dbReference type="Proteomes" id="UP000199615"/>
    </source>
</evidence>
<dbReference type="Pfam" id="PF08238">
    <property type="entry name" value="Sel1"/>
    <property type="match status" value="4"/>
</dbReference>
<dbReference type="PANTHER" id="PTHR11102">
    <property type="entry name" value="SEL-1-LIKE PROTEIN"/>
    <property type="match status" value="1"/>
</dbReference>